<name>A0A2M9A814_9BACT</name>
<sequence>MPTRTLSTMHRKTMPPRLDNYNHVLEVAGDIIANTVPLSRFQKFT</sequence>
<dbReference type="AlphaFoldDB" id="A0A2M9A814"/>
<accession>A0A2M9A814</accession>
<reference evidence="1 2" key="1">
    <citation type="submission" date="2017-11" db="EMBL/GenBank/DDBJ databases">
        <title>Animal gut microbial communities from fecal samples from Wisconsin, USA.</title>
        <authorList>
            <person name="Neumann A."/>
        </authorList>
    </citation>
    <scope>NUCLEOTIDE SEQUENCE [LARGE SCALE GENOMIC DNA]</scope>
    <source>
        <strain evidence="1 2">UWS3</strain>
    </source>
</reference>
<dbReference type="EMBL" id="PGEX01000001">
    <property type="protein sequence ID" value="PJJ41767.1"/>
    <property type="molecule type" value="Genomic_DNA"/>
</dbReference>
<keyword evidence="2" id="KW-1185">Reference proteome</keyword>
<protein>
    <submittedName>
        <fullName evidence="1">Uncharacterized protein</fullName>
    </submittedName>
</protein>
<dbReference type="Proteomes" id="UP000231134">
    <property type="component" value="Unassembled WGS sequence"/>
</dbReference>
<proteinExistence type="predicted"/>
<evidence type="ECO:0000313" key="1">
    <source>
        <dbReference type="EMBL" id="PJJ41767.1"/>
    </source>
</evidence>
<organism evidence="1 2">
    <name type="scientific">Hallerella succinigenes</name>
    <dbReference type="NCBI Taxonomy" id="1896222"/>
    <lineage>
        <taxon>Bacteria</taxon>
        <taxon>Pseudomonadati</taxon>
        <taxon>Fibrobacterota</taxon>
        <taxon>Fibrobacteria</taxon>
        <taxon>Fibrobacterales</taxon>
        <taxon>Fibrobacteraceae</taxon>
        <taxon>Hallerella</taxon>
    </lineage>
</organism>
<evidence type="ECO:0000313" key="2">
    <source>
        <dbReference type="Proteomes" id="UP000231134"/>
    </source>
</evidence>
<comment type="caution">
    <text evidence="1">The sequence shown here is derived from an EMBL/GenBank/DDBJ whole genome shotgun (WGS) entry which is preliminary data.</text>
</comment>
<dbReference type="RefSeq" id="WP_198514960.1">
    <property type="nucleotide sequence ID" value="NZ_PGEX01000001.1"/>
</dbReference>
<gene>
    <name evidence="1" type="ORF">BGX16_1761</name>
</gene>